<evidence type="ECO:0000313" key="13">
    <source>
        <dbReference type="Proteomes" id="UP000268535"/>
    </source>
</evidence>
<dbReference type="Proteomes" id="UP000274922">
    <property type="component" value="Unassembled WGS sequence"/>
</dbReference>
<reference evidence="12" key="2">
    <citation type="submission" date="2018-04" db="EMBL/GenBank/DDBJ databases">
        <title>Leveraging single-cell genomics to expand the Fungal Tree of Life.</title>
        <authorList>
            <consortium name="DOE Joint Genome Institute"/>
            <person name="Ahrendt S.R."/>
            <person name="Quandt C.A."/>
            <person name="Ciobanu D."/>
            <person name="Clum A."/>
            <person name="Salamov A."/>
            <person name="Andreopoulos B."/>
            <person name="Cheng J.-F."/>
            <person name="Woyke T."/>
            <person name="Pelin A."/>
            <person name="Henrissat B."/>
            <person name="Benny G.L."/>
            <person name="Smith M.E."/>
            <person name="James T.Y."/>
            <person name="Grigoriev I.V."/>
        </authorList>
    </citation>
    <scope>NUCLEOTIDE SEQUENCE</scope>
    <source>
        <strain evidence="12">ATCC 52028</strain>
    </source>
</reference>
<name>A0A4P9X0D7_9FUNG</name>
<reference evidence="11" key="3">
    <citation type="submission" date="2018-08" db="EMBL/GenBank/DDBJ databases">
        <title>Leveraging single-cell genomics to expand the Fungal Tree of Life.</title>
        <authorList>
            <consortium name="DOE Joint Genome Institute"/>
            <person name="Ahrendt S.R."/>
            <person name="Quandt C.A."/>
            <person name="Ciobanu D."/>
            <person name="Clum A."/>
            <person name="Salamov A."/>
            <person name="Andreopoulos B."/>
            <person name="Cheng J.-F."/>
            <person name="Woyke T."/>
            <person name="Pelin A."/>
            <person name="Henrissat B."/>
            <person name="Reynolds N."/>
            <person name="Benny G.L."/>
            <person name="Smith M.E."/>
            <person name="James T.Y."/>
            <person name="Grigoriev I.V."/>
        </authorList>
    </citation>
    <scope>NUCLEOTIDE SEQUENCE</scope>
    <source>
        <strain evidence="11">ATCC 52028</strain>
    </source>
</reference>
<evidence type="ECO:0000313" key="11">
    <source>
        <dbReference type="EMBL" id="RKO98163.1"/>
    </source>
</evidence>
<dbReference type="PANTHER" id="PTHR12636:SF5">
    <property type="entry name" value="RIBOSOMAL RNA SMALL SUBUNIT METHYLTRANSFERASE NEP1"/>
    <property type="match status" value="1"/>
</dbReference>
<sequence length="234" mass="26225">MEFTKVAQAPKVPTTRAEKDSARRLIVVISGATLETVKLGKAKEGHYQLLNCDDHQHFLRKNGKSYTNYRPDITHQCLLTLLDSPLNKSGQLQVYIHTAKNVLIEVNPHIRIPRTYKRFSGLMVQLLHKLSIHATNGSEKLLKVIKNPIEDHLPAGARRITMSGDAPTVRINKFVTSLPKDQPVVFFVGGMAHGEDDFADHLIDQKISISEYSLSASVTCSKLTNAFEEMWNVV</sequence>
<organism evidence="11 13">
    <name type="scientific">Caulochytrium protostelioides</name>
    <dbReference type="NCBI Taxonomy" id="1555241"/>
    <lineage>
        <taxon>Eukaryota</taxon>
        <taxon>Fungi</taxon>
        <taxon>Fungi incertae sedis</taxon>
        <taxon>Chytridiomycota</taxon>
        <taxon>Chytridiomycota incertae sedis</taxon>
        <taxon>Chytridiomycetes</taxon>
        <taxon>Caulochytriales</taxon>
        <taxon>Caulochytriaceae</taxon>
        <taxon>Caulochytrium</taxon>
    </lineage>
</organism>
<keyword evidence="4" id="KW-0698">rRNA processing</keyword>
<dbReference type="EMBL" id="ML009111">
    <property type="protein sequence ID" value="RKO98163.1"/>
    <property type="molecule type" value="Genomic_DNA"/>
</dbReference>
<dbReference type="PANTHER" id="PTHR12636">
    <property type="entry name" value="NEP1/MRA1"/>
    <property type="match status" value="1"/>
</dbReference>
<proteinExistence type="inferred from homology"/>
<evidence type="ECO:0000256" key="8">
    <source>
        <dbReference type="ARBA" id="ARBA00022730"/>
    </source>
</evidence>
<keyword evidence="9" id="KW-0694">RNA-binding</keyword>
<dbReference type="OrthoDB" id="269804at2759"/>
<keyword evidence="5" id="KW-0489">Methyltransferase</keyword>
<dbReference type="FunFam" id="3.40.1280.10:FF:000003">
    <property type="entry name" value="Ribosomal RNA small subunit methyltransferase"/>
    <property type="match status" value="1"/>
</dbReference>
<protein>
    <submittedName>
        <fullName evidence="11">Nep1-domain-containing protein</fullName>
    </submittedName>
</protein>
<evidence type="ECO:0000313" key="12">
    <source>
        <dbReference type="EMBL" id="RKO99463.1"/>
    </source>
</evidence>
<keyword evidence="3" id="KW-0690">Ribosome biogenesis</keyword>
<keyword evidence="6" id="KW-0808">Transferase</keyword>
<evidence type="ECO:0000313" key="14">
    <source>
        <dbReference type="Proteomes" id="UP000274922"/>
    </source>
</evidence>
<dbReference type="STRING" id="1555241.A0A4P9X0D7"/>
<evidence type="ECO:0000256" key="9">
    <source>
        <dbReference type="ARBA" id="ARBA00022884"/>
    </source>
</evidence>
<dbReference type="CDD" id="cd18088">
    <property type="entry name" value="Nep1-like"/>
    <property type="match status" value="1"/>
</dbReference>
<dbReference type="Pfam" id="PF03587">
    <property type="entry name" value="EMG1"/>
    <property type="match status" value="1"/>
</dbReference>
<evidence type="ECO:0000256" key="5">
    <source>
        <dbReference type="ARBA" id="ARBA00022603"/>
    </source>
</evidence>
<keyword evidence="7" id="KW-0949">S-adenosyl-L-methionine</keyword>
<comment type="subcellular location">
    <subcellularLocation>
        <location evidence="1">Nucleus</location>
        <location evidence="1">Nucleolus</location>
    </subcellularLocation>
</comment>
<dbReference type="InterPro" id="IPR005304">
    <property type="entry name" value="Rbsml_bgen_MeTrfase_EMG1/NEP1"/>
</dbReference>
<keyword evidence="8" id="KW-0699">rRNA-binding</keyword>
<dbReference type="InterPro" id="IPR029028">
    <property type="entry name" value="Alpha/beta_knot_MTases"/>
</dbReference>
<dbReference type="GO" id="GO:0070037">
    <property type="term" value="F:rRNA (pseudouridine) methyltransferase activity"/>
    <property type="evidence" value="ECO:0007669"/>
    <property type="project" value="InterPro"/>
</dbReference>
<dbReference type="Proteomes" id="UP000268535">
    <property type="component" value="Unassembled WGS sequence"/>
</dbReference>
<dbReference type="EMBL" id="ML014283">
    <property type="protein sequence ID" value="RKO99463.1"/>
    <property type="molecule type" value="Genomic_DNA"/>
</dbReference>
<comment type="similarity">
    <text evidence="2">Belongs to the class IV-like SAM-binding methyltransferase superfamily. RNA methyltransferase NEP1 family.</text>
</comment>
<dbReference type="SUPFAM" id="SSF75217">
    <property type="entry name" value="alpha/beta knot"/>
    <property type="match status" value="1"/>
</dbReference>
<dbReference type="Gene3D" id="3.40.1280.10">
    <property type="match status" value="1"/>
</dbReference>
<keyword evidence="10" id="KW-0539">Nucleus</keyword>
<evidence type="ECO:0000256" key="6">
    <source>
        <dbReference type="ARBA" id="ARBA00022679"/>
    </source>
</evidence>
<accession>A0A4P9X0D7</accession>
<dbReference type="GO" id="GO:0032040">
    <property type="term" value="C:small-subunit processome"/>
    <property type="evidence" value="ECO:0007669"/>
    <property type="project" value="TreeGrafter"/>
</dbReference>
<reference evidence="13 14" key="1">
    <citation type="journal article" date="2018" name="Nat. Microbiol.">
        <title>Leveraging single-cell genomics to expand the fungal tree of life.</title>
        <authorList>
            <person name="Ahrendt S.R."/>
            <person name="Quandt C.A."/>
            <person name="Ciobanu D."/>
            <person name="Clum A."/>
            <person name="Salamov A."/>
            <person name="Andreopoulos B."/>
            <person name="Cheng J.F."/>
            <person name="Woyke T."/>
            <person name="Pelin A."/>
            <person name="Henrissat B."/>
            <person name="Reynolds N.K."/>
            <person name="Benny G.L."/>
            <person name="Smith M.E."/>
            <person name="James T.Y."/>
            <person name="Grigoriev I.V."/>
        </authorList>
    </citation>
    <scope>NUCLEOTIDE SEQUENCE [LARGE SCALE GENOMIC DNA]</scope>
    <source>
        <strain evidence="13 14">ATCC 52028</strain>
    </source>
</reference>
<keyword evidence="14" id="KW-1185">Reference proteome</keyword>
<dbReference type="GO" id="GO:0070475">
    <property type="term" value="P:rRNA base methylation"/>
    <property type="evidence" value="ECO:0007669"/>
    <property type="project" value="InterPro"/>
</dbReference>
<evidence type="ECO:0000256" key="7">
    <source>
        <dbReference type="ARBA" id="ARBA00022691"/>
    </source>
</evidence>
<dbReference type="InterPro" id="IPR029026">
    <property type="entry name" value="tRNA_m1G_MTases_N"/>
</dbReference>
<evidence type="ECO:0000256" key="10">
    <source>
        <dbReference type="ARBA" id="ARBA00023242"/>
    </source>
</evidence>
<evidence type="ECO:0000256" key="2">
    <source>
        <dbReference type="ARBA" id="ARBA00008115"/>
    </source>
</evidence>
<gene>
    <name evidence="11" type="ORF">CAUPRSCDRAFT_10219</name>
    <name evidence="12" type="ORF">CXG81DRAFT_20455</name>
</gene>
<evidence type="ECO:0000256" key="4">
    <source>
        <dbReference type="ARBA" id="ARBA00022552"/>
    </source>
</evidence>
<evidence type="ECO:0000256" key="1">
    <source>
        <dbReference type="ARBA" id="ARBA00004604"/>
    </source>
</evidence>
<dbReference type="GO" id="GO:0019843">
    <property type="term" value="F:rRNA binding"/>
    <property type="evidence" value="ECO:0007669"/>
    <property type="project" value="UniProtKB-KW"/>
</dbReference>
<evidence type="ECO:0000256" key="3">
    <source>
        <dbReference type="ARBA" id="ARBA00022517"/>
    </source>
</evidence>
<dbReference type="AlphaFoldDB" id="A0A4P9X0D7"/>